<dbReference type="InterPro" id="IPR011044">
    <property type="entry name" value="Quino_amine_DH_bsu"/>
</dbReference>
<dbReference type="Proteomes" id="UP001595816">
    <property type="component" value="Unassembled WGS sequence"/>
</dbReference>
<evidence type="ECO:0000313" key="1">
    <source>
        <dbReference type="EMBL" id="MFC4131274.1"/>
    </source>
</evidence>
<dbReference type="EMBL" id="JBHSAY010000006">
    <property type="protein sequence ID" value="MFC4131274.1"/>
    <property type="molecule type" value="Genomic_DNA"/>
</dbReference>
<comment type="caution">
    <text evidence="1">The sequence shown here is derived from an EMBL/GenBank/DDBJ whole genome shotgun (WGS) entry which is preliminary data.</text>
</comment>
<protein>
    <submittedName>
        <fullName evidence="1">Uncharacterized protein</fullName>
    </submittedName>
</protein>
<dbReference type="SUPFAM" id="SSF50969">
    <property type="entry name" value="YVTN repeat-like/Quinoprotein amine dehydrogenase"/>
    <property type="match status" value="1"/>
</dbReference>
<evidence type="ECO:0000313" key="2">
    <source>
        <dbReference type="Proteomes" id="UP001595816"/>
    </source>
</evidence>
<sequence length="335" mass="36463">MINAVAVATVPTPLGDAPFVRDRWLVERGDTEVGVRDLRSGLETRFPAPWPRDFGTLTLSPDGDVVVFSGVHALRAVDATGAVRWELRHGCWSAAECAQNHTSYSEYADDHDHRHADKGSAAYAADGSTLWAHIRNHPGDEAQEEWLVLDPADGAVLARYATDTVGSSFHTPPPDPAYMGLTVGEGDEESPAFWGHWDGRHLTVVRLDEEVLLSASPAGDRLLATDPGQWSLYLRRTADTAELGRLAADDAVRSVDGDRVRWDYDGAFPFDDTAIVGTEAESPEPRHWLIDPATMSVRDQVAYPVPIAGPPRPAGAGQWLTSTPDGTEIQLWTLT</sequence>
<gene>
    <name evidence="1" type="ORF">ACFOZ4_11735</name>
</gene>
<keyword evidence="2" id="KW-1185">Reference proteome</keyword>
<organism evidence="1 2">
    <name type="scientific">Hamadaea flava</name>
    <dbReference type="NCBI Taxonomy" id="1742688"/>
    <lineage>
        <taxon>Bacteria</taxon>
        <taxon>Bacillati</taxon>
        <taxon>Actinomycetota</taxon>
        <taxon>Actinomycetes</taxon>
        <taxon>Micromonosporales</taxon>
        <taxon>Micromonosporaceae</taxon>
        <taxon>Hamadaea</taxon>
    </lineage>
</organism>
<reference evidence="2" key="1">
    <citation type="journal article" date="2019" name="Int. J. Syst. Evol. Microbiol.">
        <title>The Global Catalogue of Microorganisms (GCM) 10K type strain sequencing project: providing services to taxonomists for standard genome sequencing and annotation.</title>
        <authorList>
            <consortium name="The Broad Institute Genomics Platform"/>
            <consortium name="The Broad Institute Genome Sequencing Center for Infectious Disease"/>
            <person name="Wu L."/>
            <person name="Ma J."/>
        </authorList>
    </citation>
    <scope>NUCLEOTIDE SEQUENCE [LARGE SCALE GENOMIC DNA]</scope>
    <source>
        <strain evidence="2">CGMCC 4.7289</strain>
    </source>
</reference>
<dbReference type="RefSeq" id="WP_253754653.1">
    <property type="nucleotide sequence ID" value="NZ_JAMZDZ010000001.1"/>
</dbReference>
<name>A0ABV8LLX3_9ACTN</name>
<proteinExistence type="predicted"/>
<accession>A0ABV8LLX3</accession>